<sequence>MRNAPFPVGKGVFFFLLVPIPAIQKGGEPI</sequence>
<dbReference type="AlphaFoldDB" id="U5LD74"/>
<dbReference type="HOGENOM" id="CLU_3402089_0_0_9"/>
<dbReference type="KEGG" id="bif:N288_13300"/>
<name>U5LD74_9BACI</name>
<proteinExistence type="predicted"/>
<dbReference type="EMBL" id="CP006643">
    <property type="protein sequence ID" value="AGX04562.1"/>
    <property type="molecule type" value="Genomic_DNA"/>
</dbReference>
<dbReference type="Proteomes" id="UP000017805">
    <property type="component" value="Chromosome"/>
</dbReference>
<evidence type="ECO:0000313" key="2">
    <source>
        <dbReference type="Proteomes" id="UP000017805"/>
    </source>
</evidence>
<protein>
    <submittedName>
        <fullName evidence="1">Uncharacterized protein</fullName>
    </submittedName>
</protein>
<organism evidence="1 2">
    <name type="scientific">Bacillus infantis NRRL B-14911</name>
    <dbReference type="NCBI Taxonomy" id="1367477"/>
    <lineage>
        <taxon>Bacteria</taxon>
        <taxon>Bacillati</taxon>
        <taxon>Bacillota</taxon>
        <taxon>Bacilli</taxon>
        <taxon>Bacillales</taxon>
        <taxon>Bacillaceae</taxon>
        <taxon>Bacillus</taxon>
    </lineage>
</organism>
<accession>U5LD74</accession>
<dbReference type="STRING" id="1367477.N288_13300"/>
<gene>
    <name evidence="1" type="ORF">N288_13300</name>
</gene>
<reference evidence="1 2" key="1">
    <citation type="submission" date="2013-07" db="EMBL/GenBank/DDBJ databases">
        <title>Complete genome sequence of Bacillus infantis NRRL B-14911 that has potential to induce cardiac disease by antigenic mimicry.</title>
        <authorList>
            <person name="Massilamany C."/>
            <person name="Smith T.P.L."/>
            <person name="Loy J.D."/>
            <person name="Barletta R."/>
            <person name="Reddy J."/>
        </authorList>
    </citation>
    <scope>NUCLEOTIDE SEQUENCE [LARGE SCALE GENOMIC DNA]</scope>
    <source>
        <strain evidence="1 2">NRRL B-14911</strain>
    </source>
</reference>
<keyword evidence="2" id="KW-1185">Reference proteome</keyword>
<evidence type="ECO:0000313" key="1">
    <source>
        <dbReference type="EMBL" id="AGX04562.1"/>
    </source>
</evidence>